<evidence type="ECO:0000256" key="9">
    <source>
        <dbReference type="SAM" id="MobiDB-lite"/>
    </source>
</evidence>
<dbReference type="PANTHER" id="PTHR47168">
    <property type="entry name" value="RING ZINC FINGER DOMAIN SUPERFAMILY PROTEIN-RELATED"/>
    <property type="match status" value="1"/>
</dbReference>
<dbReference type="Proteomes" id="UP000439903">
    <property type="component" value="Unassembled WGS sequence"/>
</dbReference>
<feature type="compositionally biased region" description="Polar residues" evidence="9">
    <location>
        <begin position="1"/>
        <end position="13"/>
    </location>
</feature>
<protein>
    <submittedName>
        <fullName evidence="11">Ubiquitin-protein ligase e3</fullName>
    </submittedName>
</protein>
<feature type="compositionally biased region" description="Basic residues" evidence="9">
    <location>
        <begin position="263"/>
        <end position="273"/>
    </location>
</feature>
<feature type="domain" description="RING-type" evidence="10">
    <location>
        <begin position="587"/>
        <end position="629"/>
    </location>
</feature>
<feature type="compositionally biased region" description="Low complexity" evidence="9">
    <location>
        <begin position="220"/>
        <end position="239"/>
    </location>
</feature>
<dbReference type="PANTHER" id="PTHR47168:SF1">
    <property type="entry name" value="OS02G0798600 PROTEIN"/>
    <property type="match status" value="1"/>
</dbReference>
<feature type="compositionally biased region" description="Polar residues" evidence="9">
    <location>
        <begin position="34"/>
        <end position="47"/>
    </location>
</feature>
<feature type="compositionally biased region" description="Low complexity" evidence="9">
    <location>
        <begin position="361"/>
        <end position="374"/>
    </location>
</feature>
<sequence>MGQNFSSSTNNQDQDGDVIMVDDSETNVEDANGSEYTHNSQTGTTSLRRPRPHSNVVISEDRNPLQQSSTLAQNGSPRVLRMTPARRRRQLSSLYPFFPSATTTNQTQVPLSRPLTRLQRLHHNSADDVSLTPRQTDTIAPNMLRRSRTRSSSYNGHDTDAMNGLEANSSSNRHSLPTVETTMFDVRRPRSNSVDVILNSNLGDDIMRSNLRISDRPRRSSTNRGSSSRPYSSYTSLSNASDTSPNSSTAGTQTDSSTASPQRLRRRLTRISARRLFNVGPDAESNNTNNNNEDNDAENQVLGRLLSMAAAATARSLVESQENAVIEAERAASEGHDGSFESFLAALQRRRREATNRPPNQTTSSSTSEEQVSSDGNTPNPQSSQPMSFFRLFRFGGPRTSPSQQNSSTETTSDQSSSTTVNESPNNENNGPHMVPVIIIGIRSVPPREDPTSNLPPSQQPEINSSTTDTRNSPGNRSTRTRSSSTSNRTVSGSTASTGTQTPPARSWIIYVLGGTYPSTHPLLTTPSLFSDNPTYEDMVLLSSLIGPARPPTTTQSEIDANLPVALYNESIRGLSEYTLLGNAEKCQVCLCDYVTDEEIRVLNCQHGFHRECIDKWLTEGSNKCPICRGIGVPSRENEVNNNNAIPTTTSGLAVLTICDDWWYKNLTRFYD</sequence>
<feature type="compositionally biased region" description="Polar residues" evidence="9">
    <location>
        <begin position="240"/>
        <end position="261"/>
    </location>
</feature>
<evidence type="ECO:0000256" key="5">
    <source>
        <dbReference type="ARBA" id="ARBA00022833"/>
    </source>
</evidence>
<evidence type="ECO:0000256" key="8">
    <source>
        <dbReference type="PROSITE-ProRule" id="PRU00175"/>
    </source>
</evidence>
<keyword evidence="6" id="KW-1133">Transmembrane helix</keyword>
<feature type="compositionally biased region" description="Acidic residues" evidence="9">
    <location>
        <begin position="14"/>
        <end position="28"/>
    </location>
</feature>
<dbReference type="Gene3D" id="3.30.40.10">
    <property type="entry name" value="Zinc/RING finger domain, C3HC4 (zinc finger)"/>
    <property type="match status" value="1"/>
</dbReference>
<dbReference type="InterPro" id="IPR051653">
    <property type="entry name" value="E3_ligase_sorting_rcpt"/>
</dbReference>
<dbReference type="SMART" id="SM00184">
    <property type="entry name" value="RING"/>
    <property type="match status" value="1"/>
</dbReference>
<reference evidence="11 12" key="1">
    <citation type="journal article" date="2019" name="Environ. Microbiol.">
        <title>At the nexus of three kingdoms: the genome of the mycorrhizal fungus Gigaspora margarita provides insights into plant, endobacterial and fungal interactions.</title>
        <authorList>
            <person name="Venice F."/>
            <person name="Ghignone S."/>
            <person name="Salvioli di Fossalunga A."/>
            <person name="Amselem J."/>
            <person name="Novero M."/>
            <person name="Xianan X."/>
            <person name="Sedzielewska Toro K."/>
            <person name="Morin E."/>
            <person name="Lipzen A."/>
            <person name="Grigoriev I.V."/>
            <person name="Henrissat B."/>
            <person name="Martin F.M."/>
            <person name="Bonfante P."/>
        </authorList>
    </citation>
    <scope>NUCLEOTIDE SEQUENCE [LARGE SCALE GENOMIC DNA]</scope>
    <source>
        <strain evidence="11 12">BEG34</strain>
    </source>
</reference>
<feature type="compositionally biased region" description="Polar residues" evidence="9">
    <location>
        <begin position="375"/>
        <end position="387"/>
    </location>
</feature>
<name>A0A8H4EN01_GIGMA</name>
<feature type="region of interest" description="Disordered" evidence="9">
    <location>
        <begin position="144"/>
        <end position="184"/>
    </location>
</feature>
<evidence type="ECO:0000256" key="4">
    <source>
        <dbReference type="ARBA" id="ARBA00022771"/>
    </source>
</evidence>
<dbReference type="AlphaFoldDB" id="A0A8H4EN01"/>
<keyword evidence="7" id="KW-0472">Membrane</keyword>
<evidence type="ECO:0000313" key="12">
    <source>
        <dbReference type="Proteomes" id="UP000439903"/>
    </source>
</evidence>
<evidence type="ECO:0000259" key="10">
    <source>
        <dbReference type="PROSITE" id="PS50089"/>
    </source>
</evidence>
<evidence type="ECO:0000256" key="6">
    <source>
        <dbReference type="ARBA" id="ARBA00022989"/>
    </source>
</evidence>
<keyword evidence="5" id="KW-0862">Zinc</keyword>
<feature type="compositionally biased region" description="Polar residues" evidence="9">
    <location>
        <begin position="421"/>
        <end position="430"/>
    </location>
</feature>
<dbReference type="GO" id="GO:0008270">
    <property type="term" value="F:zinc ion binding"/>
    <property type="evidence" value="ECO:0007669"/>
    <property type="project" value="UniProtKB-KW"/>
</dbReference>
<feature type="compositionally biased region" description="Low complexity" evidence="9">
    <location>
        <begin position="470"/>
        <end position="495"/>
    </location>
</feature>
<keyword evidence="12" id="KW-1185">Reference proteome</keyword>
<evidence type="ECO:0000313" key="11">
    <source>
        <dbReference type="EMBL" id="KAF0520453.1"/>
    </source>
</evidence>
<dbReference type="GO" id="GO:0016874">
    <property type="term" value="F:ligase activity"/>
    <property type="evidence" value="ECO:0007669"/>
    <property type="project" value="UniProtKB-KW"/>
</dbReference>
<keyword evidence="3" id="KW-0479">Metal-binding</keyword>
<feature type="compositionally biased region" description="Low complexity" evidence="9">
    <location>
        <begin position="274"/>
        <end position="292"/>
    </location>
</feature>
<dbReference type="OrthoDB" id="8062037at2759"/>
<dbReference type="Pfam" id="PF13639">
    <property type="entry name" value="zf-RING_2"/>
    <property type="match status" value="1"/>
</dbReference>
<dbReference type="GO" id="GO:0016020">
    <property type="term" value="C:membrane"/>
    <property type="evidence" value="ECO:0007669"/>
    <property type="project" value="UniProtKB-SubCell"/>
</dbReference>
<feature type="region of interest" description="Disordered" evidence="9">
    <location>
        <begin position="445"/>
        <end position="502"/>
    </location>
</feature>
<feature type="region of interest" description="Disordered" evidence="9">
    <location>
        <begin position="350"/>
        <end position="433"/>
    </location>
</feature>
<evidence type="ECO:0000256" key="7">
    <source>
        <dbReference type="ARBA" id="ARBA00023136"/>
    </source>
</evidence>
<feature type="compositionally biased region" description="Polar residues" evidence="9">
    <location>
        <begin position="166"/>
        <end position="181"/>
    </location>
</feature>
<gene>
    <name evidence="11" type="ORF">F8M41_016304</name>
</gene>
<keyword evidence="2" id="KW-0812">Transmembrane</keyword>
<organism evidence="11 12">
    <name type="scientific">Gigaspora margarita</name>
    <dbReference type="NCBI Taxonomy" id="4874"/>
    <lineage>
        <taxon>Eukaryota</taxon>
        <taxon>Fungi</taxon>
        <taxon>Fungi incertae sedis</taxon>
        <taxon>Mucoromycota</taxon>
        <taxon>Glomeromycotina</taxon>
        <taxon>Glomeromycetes</taxon>
        <taxon>Diversisporales</taxon>
        <taxon>Gigasporaceae</taxon>
        <taxon>Gigaspora</taxon>
    </lineage>
</organism>
<keyword evidence="11" id="KW-0436">Ligase</keyword>
<dbReference type="InterPro" id="IPR001841">
    <property type="entry name" value="Znf_RING"/>
</dbReference>
<dbReference type="CDD" id="cd16461">
    <property type="entry name" value="RING-H2_EL5-like"/>
    <property type="match status" value="1"/>
</dbReference>
<feature type="compositionally biased region" description="Polar residues" evidence="9">
    <location>
        <begin position="452"/>
        <end position="469"/>
    </location>
</feature>
<comment type="subcellular location">
    <subcellularLocation>
        <location evidence="1">Membrane</location>
        <topology evidence="1">Single-pass membrane protein</topology>
    </subcellularLocation>
</comment>
<dbReference type="EMBL" id="WTPW01000351">
    <property type="protein sequence ID" value="KAF0520453.1"/>
    <property type="molecule type" value="Genomic_DNA"/>
</dbReference>
<feature type="compositionally biased region" description="Low complexity" evidence="9">
    <location>
        <begin position="400"/>
        <end position="420"/>
    </location>
</feature>
<dbReference type="PROSITE" id="PS50089">
    <property type="entry name" value="ZF_RING_2"/>
    <property type="match status" value="1"/>
</dbReference>
<feature type="region of interest" description="Disordered" evidence="9">
    <location>
        <begin position="1"/>
        <end position="51"/>
    </location>
</feature>
<comment type="caution">
    <text evidence="11">The sequence shown here is derived from an EMBL/GenBank/DDBJ whole genome shotgun (WGS) entry which is preliminary data.</text>
</comment>
<evidence type="ECO:0000256" key="3">
    <source>
        <dbReference type="ARBA" id="ARBA00022723"/>
    </source>
</evidence>
<dbReference type="InterPro" id="IPR013083">
    <property type="entry name" value="Znf_RING/FYVE/PHD"/>
</dbReference>
<feature type="region of interest" description="Disordered" evidence="9">
    <location>
        <begin position="209"/>
        <end position="296"/>
    </location>
</feature>
<keyword evidence="4 8" id="KW-0863">Zinc-finger</keyword>
<evidence type="ECO:0000256" key="1">
    <source>
        <dbReference type="ARBA" id="ARBA00004167"/>
    </source>
</evidence>
<proteinExistence type="predicted"/>
<accession>A0A8H4EN01</accession>
<evidence type="ECO:0000256" key="2">
    <source>
        <dbReference type="ARBA" id="ARBA00022692"/>
    </source>
</evidence>
<dbReference type="SUPFAM" id="SSF57850">
    <property type="entry name" value="RING/U-box"/>
    <property type="match status" value="1"/>
</dbReference>